<comment type="caution">
    <text evidence="2">The sequence shown here is derived from an EMBL/GenBank/DDBJ whole genome shotgun (WGS) entry which is preliminary data.</text>
</comment>
<name>A0A397TIK2_9GLOM</name>
<protein>
    <submittedName>
        <fullName evidence="2">Uncharacterized protein</fullName>
    </submittedName>
</protein>
<evidence type="ECO:0000313" key="3">
    <source>
        <dbReference type="Proteomes" id="UP000265703"/>
    </source>
</evidence>
<dbReference type="OrthoDB" id="2304577at2759"/>
<gene>
    <name evidence="2" type="ORF">C1645_734652</name>
</gene>
<organism evidence="2 3">
    <name type="scientific">Glomus cerebriforme</name>
    <dbReference type="NCBI Taxonomy" id="658196"/>
    <lineage>
        <taxon>Eukaryota</taxon>
        <taxon>Fungi</taxon>
        <taxon>Fungi incertae sedis</taxon>
        <taxon>Mucoromycota</taxon>
        <taxon>Glomeromycotina</taxon>
        <taxon>Glomeromycetes</taxon>
        <taxon>Glomerales</taxon>
        <taxon>Glomeraceae</taxon>
        <taxon>Glomus</taxon>
    </lineage>
</organism>
<feature type="chain" id="PRO_5017349917" evidence="1">
    <location>
        <begin position="26"/>
        <end position="125"/>
    </location>
</feature>
<dbReference type="AlphaFoldDB" id="A0A397TIK2"/>
<accession>A0A397TIK2</accession>
<dbReference type="EMBL" id="QKYT01000076">
    <property type="protein sequence ID" value="RIA94674.1"/>
    <property type="molecule type" value="Genomic_DNA"/>
</dbReference>
<keyword evidence="1" id="KW-0732">Signal</keyword>
<reference evidence="2 3" key="1">
    <citation type="submission" date="2018-06" db="EMBL/GenBank/DDBJ databases">
        <title>Comparative genomics reveals the genomic features of Rhizophagus irregularis, R. cerebriforme, R. diaphanum and Gigaspora rosea, and their symbiotic lifestyle signature.</title>
        <authorList>
            <person name="Morin E."/>
            <person name="San Clemente H."/>
            <person name="Chen E.C.H."/>
            <person name="De La Providencia I."/>
            <person name="Hainaut M."/>
            <person name="Kuo A."/>
            <person name="Kohler A."/>
            <person name="Murat C."/>
            <person name="Tang N."/>
            <person name="Roy S."/>
            <person name="Loubradou J."/>
            <person name="Henrissat B."/>
            <person name="Grigoriev I.V."/>
            <person name="Corradi N."/>
            <person name="Roux C."/>
            <person name="Martin F.M."/>
        </authorList>
    </citation>
    <scope>NUCLEOTIDE SEQUENCE [LARGE SCALE GENOMIC DNA]</scope>
    <source>
        <strain evidence="2 3">DAOM 227022</strain>
    </source>
</reference>
<sequence length="125" mass="14831">MFSNRNITILFYVLFTILSFHRAYAFVEEKPTFDKEITEIPLLELPEAGELYEMVPQEIDESSSESLIMGDYLEAAPVYIHGVPFILKHKFYYHHKKWLPKSYIKGNFYKICFNHGKCKFIIIKQ</sequence>
<dbReference type="Proteomes" id="UP000265703">
    <property type="component" value="Unassembled WGS sequence"/>
</dbReference>
<keyword evidence="3" id="KW-1185">Reference proteome</keyword>
<feature type="signal peptide" evidence="1">
    <location>
        <begin position="1"/>
        <end position="25"/>
    </location>
</feature>
<proteinExistence type="predicted"/>
<evidence type="ECO:0000256" key="1">
    <source>
        <dbReference type="SAM" id="SignalP"/>
    </source>
</evidence>
<evidence type="ECO:0000313" key="2">
    <source>
        <dbReference type="EMBL" id="RIA94674.1"/>
    </source>
</evidence>